<keyword evidence="2" id="KW-0472">Membrane</keyword>
<dbReference type="AlphaFoldDB" id="A0A8K0TBR4"/>
<sequence>MHPVVQSPPMPETSPDDAEAGRPLVPESQPNTKKKYSTTMLDHFYLILLMLSGTRLISAVVVAGMCAGIVSRVPTGPLMGMAVFGIFHVGALFPPPGNSEYETFTSPSIRTAPKTAGGQSRRPIASVRRCYVSAPDP</sequence>
<dbReference type="OrthoDB" id="4749694at2759"/>
<feature type="transmembrane region" description="Helical" evidence="2">
    <location>
        <begin position="76"/>
        <end position="93"/>
    </location>
</feature>
<dbReference type="Proteomes" id="UP000813385">
    <property type="component" value="Unassembled WGS sequence"/>
</dbReference>
<keyword evidence="2" id="KW-0812">Transmembrane</keyword>
<evidence type="ECO:0000256" key="2">
    <source>
        <dbReference type="SAM" id="Phobius"/>
    </source>
</evidence>
<feature type="region of interest" description="Disordered" evidence="1">
    <location>
        <begin position="1"/>
        <end position="33"/>
    </location>
</feature>
<gene>
    <name evidence="3" type="ORF">B0T11DRAFT_354184</name>
</gene>
<keyword evidence="2" id="KW-1133">Transmembrane helix</keyword>
<evidence type="ECO:0000256" key="1">
    <source>
        <dbReference type="SAM" id="MobiDB-lite"/>
    </source>
</evidence>
<organism evidence="3 4">
    <name type="scientific">Plectosphaerella cucumerina</name>
    <dbReference type="NCBI Taxonomy" id="40658"/>
    <lineage>
        <taxon>Eukaryota</taxon>
        <taxon>Fungi</taxon>
        <taxon>Dikarya</taxon>
        <taxon>Ascomycota</taxon>
        <taxon>Pezizomycotina</taxon>
        <taxon>Sordariomycetes</taxon>
        <taxon>Hypocreomycetidae</taxon>
        <taxon>Glomerellales</taxon>
        <taxon>Plectosphaerellaceae</taxon>
        <taxon>Plectosphaerella</taxon>
    </lineage>
</organism>
<keyword evidence="4" id="KW-1185">Reference proteome</keyword>
<evidence type="ECO:0000313" key="3">
    <source>
        <dbReference type="EMBL" id="KAH7357692.1"/>
    </source>
</evidence>
<accession>A0A8K0TBR4</accession>
<feature type="compositionally biased region" description="Pro residues" evidence="1">
    <location>
        <begin position="1"/>
        <end position="12"/>
    </location>
</feature>
<name>A0A8K0TBR4_9PEZI</name>
<dbReference type="EMBL" id="JAGPXD010000004">
    <property type="protein sequence ID" value="KAH7357692.1"/>
    <property type="molecule type" value="Genomic_DNA"/>
</dbReference>
<evidence type="ECO:0000313" key="4">
    <source>
        <dbReference type="Proteomes" id="UP000813385"/>
    </source>
</evidence>
<protein>
    <submittedName>
        <fullName evidence="3">Uncharacterized protein</fullName>
    </submittedName>
</protein>
<comment type="caution">
    <text evidence="3">The sequence shown here is derived from an EMBL/GenBank/DDBJ whole genome shotgun (WGS) entry which is preliminary data.</text>
</comment>
<reference evidence="3" key="1">
    <citation type="journal article" date="2021" name="Nat. Commun.">
        <title>Genetic determinants of endophytism in the Arabidopsis root mycobiome.</title>
        <authorList>
            <person name="Mesny F."/>
            <person name="Miyauchi S."/>
            <person name="Thiergart T."/>
            <person name="Pickel B."/>
            <person name="Atanasova L."/>
            <person name="Karlsson M."/>
            <person name="Huettel B."/>
            <person name="Barry K.W."/>
            <person name="Haridas S."/>
            <person name="Chen C."/>
            <person name="Bauer D."/>
            <person name="Andreopoulos W."/>
            <person name="Pangilinan J."/>
            <person name="LaButti K."/>
            <person name="Riley R."/>
            <person name="Lipzen A."/>
            <person name="Clum A."/>
            <person name="Drula E."/>
            <person name="Henrissat B."/>
            <person name="Kohler A."/>
            <person name="Grigoriev I.V."/>
            <person name="Martin F.M."/>
            <person name="Hacquard S."/>
        </authorList>
    </citation>
    <scope>NUCLEOTIDE SEQUENCE</scope>
    <source>
        <strain evidence="3">MPI-CAGE-AT-0016</strain>
    </source>
</reference>
<proteinExistence type="predicted"/>
<feature type="transmembrane region" description="Helical" evidence="2">
    <location>
        <begin position="44"/>
        <end position="70"/>
    </location>
</feature>